<name>A0A1I2XUK5_9ACTN</name>
<dbReference type="PANTHER" id="PTHR43798">
    <property type="entry name" value="MONOACYLGLYCEROL LIPASE"/>
    <property type="match status" value="1"/>
</dbReference>
<dbReference type="Gene3D" id="3.40.50.1820">
    <property type="entry name" value="alpha/beta hydrolase"/>
    <property type="match status" value="1"/>
</dbReference>
<dbReference type="Proteomes" id="UP000533017">
    <property type="component" value="Unassembled WGS sequence"/>
</dbReference>
<dbReference type="RefSeq" id="WP_139239085.1">
    <property type="nucleotide sequence ID" value="NZ_FOOI01000013.1"/>
</dbReference>
<evidence type="ECO:0000313" key="3">
    <source>
        <dbReference type="EMBL" id="SFH16749.1"/>
    </source>
</evidence>
<evidence type="ECO:0000313" key="2">
    <source>
        <dbReference type="EMBL" id="NYH87178.1"/>
    </source>
</evidence>
<evidence type="ECO:0000313" key="4">
    <source>
        <dbReference type="Proteomes" id="UP000199052"/>
    </source>
</evidence>
<dbReference type="InterPro" id="IPR000073">
    <property type="entry name" value="AB_hydrolase_1"/>
</dbReference>
<evidence type="ECO:0000313" key="5">
    <source>
        <dbReference type="Proteomes" id="UP000533017"/>
    </source>
</evidence>
<dbReference type="GO" id="GO:0003824">
    <property type="term" value="F:catalytic activity"/>
    <property type="evidence" value="ECO:0007669"/>
    <property type="project" value="UniProtKB-ARBA"/>
</dbReference>
<gene>
    <name evidence="2" type="ORF">FHR37_006029</name>
    <name evidence="3" type="ORF">SAMN05421678_11358</name>
</gene>
<sequence length="330" mass="36805">MQEAAGVFERAGSALRYRMAGPGDGPVVVLGAGRWLDHRMWDPQLPELWAAGYRTLTWELPSPRPGDRHARWRKLLARKESAPSPDAVPDVSVPVESVPIDHVRTYPTPVVRENLTVRGLAEALLELADRLRAHRQLALVGHSLGGQVAQEAAFLRPERVAGLVVVAAGCLTLPPRLGAMFRTVPAHRWAKLASLAFASRSDARIRHEAARAAGVDAATQTHAYTAMEHLDKSRLTQVWRAGVTSAHPEPDYRIDQPLLLVRGEFDRTSRLGRQAKRWLDRDPRAEYEVLDRAGYLANLDNPRAFNRVLLEFLTARHPVPRTRRRGHRAG</sequence>
<protein>
    <submittedName>
        <fullName evidence="3">Pimeloyl-ACP methyl ester carboxylesterase</fullName>
    </submittedName>
</protein>
<dbReference type="STRING" id="504797.SAMN05421678_11358"/>
<organism evidence="3 4">
    <name type="scientific">Actinopolymorpha cephalotaxi</name>
    <dbReference type="NCBI Taxonomy" id="504797"/>
    <lineage>
        <taxon>Bacteria</taxon>
        <taxon>Bacillati</taxon>
        <taxon>Actinomycetota</taxon>
        <taxon>Actinomycetes</taxon>
        <taxon>Propionibacteriales</taxon>
        <taxon>Actinopolymorphaceae</taxon>
        <taxon>Actinopolymorpha</taxon>
    </lineage>
</organism>
<dbReference type="EMBL" id="JACBZA010000001">
    <property type="protein sequence ID" value="NYH87178.1"/>
    <property type="molecule type" value="Genomic_DNA"/>
</dbReference>
<dbReference type="EMBL" id="FOOI01000013">
    <property type="protein sequence ID" value="SFH16749.1"/>
    <property type="molecule type" value="Genomic_DNA"/>
</dbReference>
<reference evidence="2 5" key="2">
    <citation type="submission" date="2020-07" db="EMBL/GenBank/DDBJ databases">
        <title>Sequencing the genomes of 1000 actinobacteria strains.</title>
        <authorList>
            <person name="Klenk H.-P."/>
        </authorList>
    </citation>
    <scope>NUCLEOTIDE SEQUENCE [LARGE SCALE GENOMIC DNA]</scope>
    <source>
        <strain evidence="2 5">DSM 45117</strain>
    </source>
</reference>
<dbReference type="AlphaFoldDB" id="A0A1I2XUK5"/>
<reference evidence="3 4" key="1">
    <citation type="submission" date="2016-10" db="EMBL/GenBank/DDBJ databases">
        <authorList>
            <person name="de Groot N.N."/>
        </authorList>
    </citation>
    <scope>NUCLEOTIDE SEQUENCE [LARGE SCALE GENOMIC DNA]</scope>
    <source>
        <strain evidence="3 4">CPCC 202808</strain>
    </source>
</reference>
<feature type="domain" description="AB hydrolase-1" evidence="1">
    <location>
        <begin position="28"/>
        <end position="307"/>
    </location>
</feature>
<keyword evidence="5" id="KW-1185">Reference proteome</keyword>
<dbReference type="InterPro" id="IPR050266">
    <property type="entry name" value="AB_hydrolase_sf"/>
</dbReference>
<dbReference type="Proteomes" id="UP000199052">
    <property type="component" value="Unassembled WGS sequence"/>
</dbReference>
<accession>A0A1I2XUK5</accession>
<dbReference type="Pfam" id="PF12697">
    <property type="entry name" value="Abhydrolase_6"/>
    <property type="match status" value="1"/>
</dbReference>
<dbReference type="InterPro" id="IPR029058">
    <property type="entry name" value="AB_hydrolase_fold"/>
</dbReference>
<proteinExistence type="predicted"/>
<dbReference type="OrthoDB" id="9773549at2"/>
<dbReference type="SUPFAM" id="SSF53474">
    <property type="entry name" value="alpha/beta-Hydrolases"/>
    <property type="match status" value="1"/>
</dbReference>
<evidence type="ECO:0000259" key="1">
    <source>
        <dbReference type="Pfam" id="PF12697"/>
    </source>
</evidence>